<protein>
    <submittedName>
        <fullName evidence="1">Uncharacterized protein</fullName>
    </submittedName>
</protein>
<gene>
    <name evidence="1" type="ORF">QQ008_13045</name>
</gene>
<dbReference type="RefSeq" id="WP_346752330.1">
    <property type="nucleotide sequence ID" value="NZ_JAUJEA010000004.1"/>
</dbReference>
<evidence type="ECO:0000313" key="2">
    <source>
        <dbReference type="Proteomes" id="UP001172082"/>
    </source>
</evidence>
<name>A0ABT8KS60_9BACT</name>
<dbReference type="Proteomes" id="UP001172082">
    <property type="component" value="Unassembled WGS sequence"/>
</dbReference>
<evidence type="ECO:0000313" key="1">
    <source>
        <dbReference type="EMBL" id="MDN5202305.1"/>
    </source>
</evidence>
<sequence length="78" mass="8831">MPIKSYIAFPAKGQRSVLSKELNKLPWCEAIPAENKDVLVLVTDTKDQKEEDLFQEKLNKIKSLDHLTLVSGFNDPGF</sequence>
<dbReference type="EMBL" id="JAUJEA010000004">
    <property type="protein sequence ID" value="MDN5202305.1"/>
    <property type="molecule type" value="Genomic_DNA"/>
</dbReference>
<accession>A0ABT8KS60</accession>
<reference evidence="1" key="1">
    <citation type="submission" date="2023-06" db="EMBL/GenBank/DDBJ databases">
        <title>Genomic of Parafulvivirga corallium.</title>
        <authorList>
            <person name="Wang G."/>
        </authorList>
    </citation>
    <scope>NUCLEOTIDE SEQUENCE</scope>
    <source>
        <strain evidence="1">BMA10</strain>
    </source>
</reference>
<organism evidence="1 2">
    <name type="scientific">Splendidivirga corallicola</name>
    <dbReference type="NCBI Taxonomy" id="3051826"/>
    <lineage>
        <taxon>Bacteria</taxon>
        <taxon>Pseudomonadati</taxon>
        <taxon>Bacteroidota</taxon>
        <taxon>Cytophagia</taxon>
        <taxon>Cytophagales</taxon>
        <taxon>Splendidivirgaceae</taxon>
        <taxon>Splendidivirga</taxon>
    </lineage>
</organism>
<comment type="caution">
    <text evidence="1">The sequence shown here is derived from an EMBL/GenBank/DDBJ whole genome shotgun (WGS) entry which is preliminary data.</text>
</comment>
<keyword evidence="2" id="KW-1185">Reference proteome</keyword>
<proteinExistence type="predicted"/>